<dbReference type="EMBL" id="BEZZ01241494">
    <property type="protein sequence ID" value="GCC48496.1"/>
    <property type="molecule type" value="Genomic_DNA"/>
</dbReference>
<comment type="caution">
    <text evidence="1">The sequence shown here is derived from an EMBL/GenBank/DDBJ whole genome shotgun (WGS) entry which is preliminary data.</text>
</comment>
<keyword evidence="2" id="KW-1185">Reference proteome</keyword>
<dbReference type="Proteomes" id="UP000287033">
    <property type="component" value="Unassembled WGS sequence"/>
</dbReference>
<dbReference type="AlphaFoldDB" id="A0A401U0V9"/>
<protein>
    <submittedName>
        <fullName evidence="1">Uncharacterized protein</fullName>
    </submittedName>
</protein>
<accession>A0A401U0V9</accession>
<evidence type="ECO:0000313" key="2">
    <source>
        <dbReference type="Proteomes" id="UP000287033"/>
    </source>
</evidence>
<reference evidence="1 2" key="1">
    <citation type="journal article" date="2018" name="Nat. Ecol. Evol.">
        <title>Shark genomes provide insights into elasmobranch evolution and the origin of vertebrates.</title>
        <authorList>
            <person name="Hara Y"/>
            <person name="Yamaguchi K"/>
            <person name="Onimaru K"/>
            <person name="Kadota M"/>
            <person name="Koyanagi M"/>
            <person name="Keeley SD"/>
            <person name="Tatsumi K"/>
            <person name="Tanaka K"/>
            <person name="Motone F"/>
            <person name="Kageyama Y"/>
            <person name="Nozu R"/>
            <person name="Adachi N"/>
            <person name="Nishimura O"/>
            <person name="Nakagawa R"/>
            <person name="Tanegashima C"/>
            <person name="Kiyatake I"/>
            <person name="Matsumoto R"/>
            <person name="Murakumo K"/>
            <person name="Nishida K"/>
            <person name="Terakita A"/>
            <person name="Kuratani S"/>
            <person name="Sato K"/>
            <person name="Hyodo S Kuraku.S."/>
        </authorList>
    </citation>
    <scope>NUCLEOTIDE SEQUENCE [LARGE SCALE GENOMIC DNA]</scope>
</reference>
<feature type="non-terminal residue" evidence="1">
    <location>
        <position position="98"/>
    </location>
</feature>
<gene>
    <name evidence="1" type="ORF">chiPu_0032608</name>
</gene>
<evidence type="ECO:0000313" key="1">
    <source>
        <dbReference type="EMBL" id="GCC48496.1"/>
    </source>
</evidence>
<proteinExistence type="predicted"/>
<name>A0A401U0V9_CHIPU</name>
<sequence length="98" mass="10773">MRVIVDDENTVGQRDLRMRRSGHASLSLEPIVLQGNCGGRQEPNGFMSAGSCGLVHRGWIASAPQSGEVEPCMRRARERGEQEFRIFMQIACRGGLSA</sequence>
<organism evidence="1 2">
    <name type="scientific">Chiloscyllium punctatum</name>
    <name type="common">Brownbanded bambooshark</name>
    <name type="synonym">Hemiscyllium punctatum</name>
    <dbReference type="NCBI Taxonomy" id="137246"/>
    <lineage>
        <taxon>Eukaryota</taxon>
        <taxon>Metazoa</taxon>
        <taxon>Chordata</taxon>
        <taxon>Craniata</taxon>
        <taxon>Vertebrata</taxon>
        <taxon>Chondrichthyes</taxon>
        <taxon>Elasmobranchii</taxon>
        <taxon>Galeomorphii</taxon>
        <taxon>Galeoidea</taxon>
        <taxon>Orectolobiformes</taxon>
        <taxon>Hemiscylliidae</taxon>
        <taxon>Chiloscyllium</taxon>
    </lineage>
</organism>